<feature type="compositionally biased region" description="Polar residues" evidence="1">
    <location>
        <begin position="198"/>
        <end position="213"/>
    </location>
</feature>
<feature type="compositionally biased region" description="Polar residues" evidence="1">
    <location>
        <begin position="28"/>
        <end position="57"/>
    </location>
</feature>
<organism evidence="2 3">
    <name type="scientific">Cylicocyclus nassatus</name>
    <name type="common">Nematode worm</name>
    <dbReference type="NCBI Taxonomy" id="53992"/>
    <lineage>
        <taxon>Eukaryota</taxon>
        <taxon>Metazoa</taxon>
        <taxon>Ecdysozoa</taxon>
        <taxon>Nematoda</taxon>
        <taxon>Chromadorea</taxon>
        <taxon>Rhabditida</taxon>
        <taxon>Rhabditina</taxon>
        <taxon>Rhabditomorpha</taxon>
        <taxon>Strongyloidea</taxon>
        <taxon>Strongylidae</taxon>
        <taxon>Cylicocyclus</taxon>
    </lineage>
</organism>
<protein>
    <submittedName>
        <fullName evidence="2">Uncharacterized protein</fullName>
    </submittedName>
</protein>
<feature type="compositionally biased region" description="Basic and acidic residues" evidence="1">
    <location>
        <begin position="251"/>
        <end position="268"/>
    </location>
</feature>
<dbReference type="AlphaFoldDB" id="A0AA36M1J5"/>
<feature type="region of interest" description="Disordered" evidence="1">
    <location>
        <begin position="140"/>
        <end position="331"/>
    </location>
</feature>
<feature type="compositionally biased region" description="Basic and acidic residues" evidence="1">
    <location>
        <begin position="303"/>
        <end position="322"/>
    </location>
</feature>
<feature type="compositionally biased region" description="Low complexity" evidence="1">
    <location>
        <begin position="10"/>
        <end position="24"/>
    </location>
</feature>
<evidence type="ECO:0000313" key="3">
    <source>
        <dbReference type="Proteomes" id="UP001176961"/>
    </source>
</evidence>
<sequence>MNRQKKRASTADSLSSSNSSSFELSTEEAQATTMSAVMTTAPTQQKKFSSSSTEFDSNTDAPVAIALARATVKPPDAQSRSTSGLSSVSRTDDDDSSKDEVITVHRLWERFLDFKKKVAGQHQEVQEWMQGFKRFATFTTQERTNASRNREMIQTKEKKSLQGALHKKPQSSQRATQPKNEMRRRHFKDQRHLRKSFATLQKKSSTATSLQKESASEEWRDVASEPKDTQKGKGRKRITVNGQRRQVPAWGKEEENQKCSKRNHHDELAAGLHASAHGYTSQGKRKEDKNLNLRRGGGPPGQVHRENPGDDNETPRTQDTARRSPGGGYRD</sequence>
<evidence type="ECO:0000256" key="1">
    <source>
        <dbReference type="SAM" id="MobiDB-lite"/>
    </source>
</evidence>
<feature type="compositionally biased region" description="Low complexity" evidence="1">
    <location>
        <begin position="79"/>
        <end position="89"/>
    </location>
</feature>
<keyword evidence="3" id="KW-1185">Reference proteome</keyword>
<feature type="region of interest" description="Disordered" evidence="1">
    <location>
        <begin position="69"/>
        <end position="99"/>
    </location>
</feature>
<evidence type="ECO:0000313" key="2">
    <source>
        <dbReference type="EMBL" id="CAJ0595714.1"/>
    </source>
</evidence>
<dbReference type="EMBL" id="CATQJL010000112">
    <property type="protein sequence ID" value="CAJ0595714.1"/>
    <property type="molecule type" value="Genomic_DNA"/>
</dbReference>
<feature type="compositionally biased region" description="Basic and acidic residues" evidence="1">
    <location>
        <begin position="214"/>
        <end position="231"/>
    </location>
</feature>
<name>A0AA36M1J5_CYLNA</name>
<feature type="compositionally biased region" description="Polar residues" evidence="1">
    <location>
        <begin position="170"/>
        <end position="179"/>
    </location>
</feature>
<accession>A0AA36M1J5</accession>
<gene>
    <name evidence="2" type="ORF">CYNAS_LOCUS7697</name>
</gene>
<reference evidence="2" key="1">
    <citation type="submission" date="2023-07" db="EMBL/GenBank/DDBJ databases">
        <authorList>
            <consortium name="CYATHOMIX"/>
        </authorList>
    </citation>
    <scope>NUCLEOTIDE SEQUENCE</scope>
    <source>
        <strain evidence="2">N/A</strain>
    </source>
</reference>
<feature type="compositionally biased region" description="Basic residues" evidence="1">
    <location>
        <begin position="182"/>
        <end position="195"/>
    </location>
</feature>
<feature type="compositionally biased region" description="Basic and acidic residues" evidence="1">
    <location>
        <begin position="148"/>
        <end position="160"/>
    </location>
</feature>
<dbReference type="Proteomes" id="UP001176961">
    <property type="component" value="Unassembled WGS sequence"/>
</dbReference>
<proteinExistence type="predicted"/>
<comment type="caution">
    <text evidence="2">The sequence shown here is derived from an EMBL/GenBank/DDBJ whole genome shotgun (WGS) entry which is preliminary data.</text>
</comment>
<feature type="region of interest" description="Disordered" evidence="1">
    <location>
        <begin position="1"/>
        <end position="57"/>
    </location>
</feature>